<keyword evidence="3" id="KW-0808">Transferase</keyword>
<dbReference type="GO" id="GO:1901135">
    <property type="term" value="P:carbohydrate derivative metabolic process"/>
    <property type="evidence" value="ECO:0007669"/>
    <property type="project" value="UniProtKB-ARBA"/>
</dbReference>
<feature type="domain" description="Glycosyl transferase family 1" evidence="4">
    <location>
        <begin position="159"/>
        <end position="317"/>
    </location>
</feature>
<evidence type="ECO:0000256" key="2">
    <source>
        <dbReference type="ARBA" id="ARBA00022676"/>
    </source>
</evidence>
<sequence length="350" mass="39455">MLGTDITTQGGIGSVVRSYRDSGLFNRLNIRYLSTHRDGLKFDKFLFFIRQIPIICFAIFKVDLVHLQTSQGWSFRRLVFFYLISSAIRKKVIWHVHGSTFDNYYIKSSGIEKKLIRYALTNRSSVIALSNSWKERLQVIAPKSDIRVIRNGIILDKYRSVRKETHRPFVVTFLGRLGVRKGTYDLIHAIELLKDLNINFKLAGDGDIQKCSREILSRGLNDKVEIRTWLDPDSVVSVLKSSDLYVLPSYDEGLPMGILEAMASGLPIVSTNVGGIPEAVESGVNGLLIEPGDVKSLALSIQRYYSDIKLWHSASQASLERAESQFSMESVELSLRQLYSDLGSNLSQVG</sequence>
<feature type="domain" description="Glycosyltransferase subfamily 4-like N-terminal" evidence="5">
    <location>
        <begin position="42"/>
        <end position="156"/>
    </location>
</feature>
<evidence type="ECO:0008006" key="8">
    <source>
        <dbReference type="Google" id="ProtNLM"/>
    </source>
</evidence>
<dbReference type="InterPro" id="IPR028098">
    <property type="entry name" value="Glyco_trans_4-like_N"/>
</dbReference>
<dbReference type="EMBL" id="NRSD01000008">
    <property type="protein sequence ID" value="MBK1644858.1"/>
    <property type="molecule type" value="Genomic_DNA"/>
</dbReference>
<organism evidence="6 7">
    <name type="scientific">Thiocapsa imhoffii</name>
    <dbReference type="NCBI Taxonomy" id="382777"/>
    <lineage>
        <taxon>Bacteria</taxon>
        <taxon>Pseudomonadati</taxon>
        <taxon>Pseudomonadota</taxon>
        <taxon>Gammaproteobacteria</taxon>
        <taxon>Chromatiales</taxon>
        <taxon>Chromatiaceae</taxon>
        <taxon>Thiocapsa</taxon>
    </lineage>
</organism>
<keyword evidence="7" id="KW-1185">Reference proteome</keyword>
<evidence type="ECO:0000313" key="7">
    <source>
        <dbReference type="Proteomes" id="UP001138802"/>
    </source>
</evidence>
<proteinExistence type="inferred from homology"/>
<comment type="caution">
    <text evidence="6">The sequence shown here is derived from an EMBL/GenBank/DDBJ whole genome shotgun (WGS) entry which is preliminary data.</text>
</comment>
<accession>A0A9X0WHT2</accession>
<dbReference type="PANTHER" id="PTHR12526">
    <property type="entry name" value="GLYCOSYLTRANSFERASE"/>
    <property type="match status" value="1"/>
</dbReference>
<evidence type="ECO:0000313" key="6">
    <source>
        <dbReference type="EMBL" id="MBK1644858.1"/>
    </source>
</evidence>
<keyword evidence="2" id="KW-0328">Glycosyltransferase</keyword>
<dbReference type="PANTHER" id="PTHR12526:SF640">
    <property type="entry name" value="COLANIC ACID BIOSYNTHESIS GLYCOSYLTRANSFERASE WCAL-RELATED"/>
    <property type="match status" value="1"/>
</dbReference>
<dbReference type="Pfam" id="PF13439">
    <property type="entry name" value="Glyco_transf_4"/>
    <property type="match status" value="1"/>
</dbReference>
<name>A0A9X0WHT2_9GAMM</name>
<dbReference type="Gene3D" id="3.40.50.2000">
    <property type="entry name" value="Glycogen Phosphorylase B"/>
    <property type="match status" value="2"/>
</dbReference>
<dbReference type="Proteomes" id="UP001138802">
    <property type="component" value="Unassembled WGS sequence"/>
</dbReference>
<dbReference type="GO" id="GO:0016757">
    <property type="term" value="F:glycosyltransferase activity"/>
    <property type="evidence" value="ECO:0007669"/>
    <property type="project" value="UniProtKB-KW"/>
</dbReference>
<evidence type="ECO:0000259" key="5">
    <source>
        <dbReference type="Pfam" id="PF13439"/>
    </source>
</evidence>
<dbReference type="AlphaFoldDB" id="A0A9X0WHT2"/>
<dbReference type="InterPro" id="IPR001296">
    <property type="entry name" value="Glyco_trans_1"/>
</dbReference>
<comment type="similarity">
    <text evidence="1">Belongs to the glycosyltransferase group 1 family. Glycosyltransferase 4 subfamily.</text>
</comment>
<protein>
    <recommendedName>
        <fullName evidence="8">Glycosyltransferase family 1 protein</fullName>
    </recommendedName>
</protein>
<dbReference type="Pfam" id="PF00534">
    <property type="entry name" value="Glycos_transf_1"/>
    <property type="match status" value="1"/>
</dbReference>
<gene>
    <name evidence="6" type="ORF">CKO25_09395</name>
</gene>
<dbReference type="SUPFAM" id="SSF53756">
    <property type="entry name" value="UDP-Glycosyltransferase/glycogen phosphorylase"/>
    <property type="match status" value="1"/>
</dbReference>
<evidence type="ECO:0000256" key="3">
    <source>
        <dbReference type="ARBA" id="ARBA00022679"/>
    </source>
</evidence>
<evidence type="ECO:0000259" key="4">
    <source>
        <dbReference type="Pfam" id="PF00534"/>
    </source>
</evidence>
<reference evidence="6 7" key="1">
    <citation type="journal article" date="2020" name="Microorganisms">
        <title>Osmotic Adaptation and Compatible Solute Biosynthesis of Phototrophic Bacteria as Revealed from Genome Analyses.</title>
        <authorList>
            <person name="Imhoff J.F."/>
            <person name="Rahn T."/>
            <person name="Kunzel S."/>
            <person name="Keller A."/>
            <person name="Neulinger S.C."/>
        </authorList>
    </citation>
    <scope>NUCLEOTIDE SEQUENCE [LARGE SCALE GENOMIC DNA]</scope>
    <source>
        <strain evidence="6 7">DSM 21303</strain>
    </source>
</reference>
<dbReference type="CDD" id="cd03801">
    <property type="entry name" value="GT4_PimA-like"/>
    <property type="match status" value="1"/>
</dbReference>
<evidence type="ECO:0000256" key="1">
    <source>
        <dbReference type="ARBA" id="ARBA00009481"/>
    </source>
</evidence>